<dbReference type="GO" id="GO:0003700">
    <property type="term" value="F:DNA-binding transcription factor activity"/>
    <property type="evidence" value="ECO:0007669"/>
    <property type="project" value="InterPro"/>
</dbReference>
<dbReference type="InterPro" id="IPR036388">
    <property type="entry name" value="WH-like_DNA-bd_sf"/>
</dbReference>
<dbReference type="Proteomes" id="UP000053557">
    <property type="component" value="Unassembled WGS sequence"/>
</dbReference>
<dbReference type="InterPro" id="IPR001845">
    <property type="entry name" value="HTH_ArsR_DNA-bd_dom"/>
</dbReference>
<reference evidence="5 6" key="1">
    <citation type="submission" date="2015-12" db="EMBL/GenBank/DDBJ databases">
        <title>Draft genome sequence of Acidibacillus ferrooxidans ITV001, isolated from a chalcopyrite acid mine drainage site in Brazil.</title>
        <authorList>
            <person name="Dall'Agnol H."/>
            <person name="Nancucheo I."/>
            <person name="Johnson B."/>
            <person name="Oliveira R."/>
            <person name="Leite L."/>
            <person name="Pylro V."/>
            <person name="Nunes G.L."/>
            <person name="Tzotzos G."/>
            <person name="Fernandes G.R."/>
            <person name="Dutra J."/>
            <person name="Orellana S.C."/>
            <person name="Oliveira G."/>
        </authorList>
    </citation>
    <scope>NUCLEOTIDE SEQUENCE [LARGE SCALE GENOMIC DNA]</scope>
    <source>
        <strain evidence="6">ITV01</strain>
    </source>
</reference>
<gene>
    <name evidence="5" type="ORF">ATW55_11615</name>
</gene>
<dbReference type="EMBL" id="LPVJ01000003">
    <property type="protein sequence ID" value="KUO97236.1"/>
    <property type="molecule type" value="Genomic_DNA"/>
</dbReference>
<protein>
    <recommendedName>
        <fullName evidence="4">HTH arsR-type domain-containing protein</fullName>
    </recommendedName>
</protein>
<dbReference type="PROSITE" id="PS50987">
    <property type="entry name" value="HTH_ARSR_2"/>
    <property type="match status" value="1"/>
</dbReference>
<dbReference type="SUPFAM" id="SSF46785">
    <property type="entry name" value="Winged helix' DNA-binding domain"/>
    <property type="match status" value="1"/>
</dbReference>
<evidence type="ECO:0000259" key="4">
    <source>
        <dbReference type="PROSITE" id="PS50987"/>
    </source>
</evidence>
<dbReference type="PRINTS" id="PR00778">
    <property type="entry name" value="HTHARSR"/>
</dbReference>
<dbReference type="GO" id="GO:0003677">
    <property type="term" value="F:DNA binding"/>
    <property type="evidence" value="ECO:0007669"/>
    <property type="project" value="UniProtKB-KW"/>
</dbReference>
<name>A0A124IWF3_9BACL</name>
<dbReference type="Gene3D" id="1.10.10.10">
    <property type="entry name" value="Winged helix-like DNA-binding domain superfamily/Winged helix DNA-binding domain"/>
    <property type="match status" value="1"/>
</dbReference>
<dbReference type="SMART" id="SM00418">
    <property type="entry name" value="HTH_ARSR"/>
    <property type="match status" value="1"/>
</dbReference>
<keyword evidence="3" id="KW-0804">Transcription</keyword>
<evidence type="ECO:0000313" key="5">
    <source>
        <dbReference type="EMBL" id="KUO97236.1"/>
    </source>
</evidence>
<dbReference type="PANTHER" id="PTHR43132:SF6">
    <property type="entry name" value="HTH-TYPE TRANSCRIPTIONAL REPRESSOR CZRA"/>
    <property type="match status" value="1"/>
</dbReference>
<dbReference type="PANTHER" id="PTHR43132">
    <property type="entry name" value="ARSENICAL RESISTANCE OPERON REPRESSOR ARSR-RELATED"/>
    <property type="match status" value="1"/>
</dbReference>
<dbReference type="CDD" id="cd00090">
    <property type="entry name" value="HTH_ARSR"/>
    <property type="match status" value="1"/>
</dbReference>
<keyword evidence="6" id="KW-1185">Reference proteome</keyword>
<dbReference type="InterPro" id="IPR036390">
    <property type="entry name" value="WH_DNA-bd_sf"/>
</dbReference>
<keyword evidence="2" id="KW-0238">DNA-binding</keyword>
<comment type="caution">
    <text evidence="5">The sequence shown here is derived from an EMBL/GenBank/DDBJ whole genome shotgun (WGS) entry which is preliminary data.</text>
</comment>
<dbReference type="InterPro" id="IPR011991">
    <property type="entry name" value="ArsR-like_HTH"/>
</dbReference>
<evidence type="ECO:0000256" key="1">
    <source>
        <dbReference type="ARBA" id="ARBA00023015"/>
    </source>
</evidence>
<keyword evidence="1" id="KW-0805">Transcription regulation</keyword>
<sequence>MMMNKRDMCQVECVDMSKVERLRSVIPETASPSLIFKALADGTRLKVAYALAEDELCVCEVAALLDTTVQNASHHLRRLKSAGLASYRKEGKLVYYRLSQAASLVLNSVRQGQGGEKDVSASVAG</sequence>
<dbReference type="Pfam" id="PF01022">
    <property type="entry name" value="HTH_5"/>
    <property type="match status" value="1"/>
</dbReference>
<proteinExistence type="predicted"/>
<dbReference type="AlphaFoldDB" id="A0A124IWF3"/>
<evidence type="ECO:0000256" key="3">
    <source>
        <dbReference type="ARBA" id="ARBA00023163"/>
    </source>
</evidence>
<evidence type="ECO:0000313" key="6">
    <source>
        <dbReference type="Proteomes" id="UP000053557"/>
    </source>
</evidence>
<organism evidence="5 6">
    <name type="scientific">Ferroacidibacillus organovorans</name>
    <dbReference type="NCBI Taxonomy" id="1765683"/>
    <lineage>
        <taxon>Bacteria</taxon>
        <taxon>Bacillati</taxon>
        <taxon>Bacillota</taxon>
        <taxon>Bacilli</taxon>
        <taxon>Bacillales</taxon>
        <taxon>Alicyclobacillaceae</taxon>
        <taxon>Ferroacidibacillus</taxon>
    </lineage>
</organism>
<dbReference type="InterPro" id="IPR051011">
    <property type="entry name" value="Metal_resp_trans_reg"/>
</dbReference>
<feature type="domain" description="HTH arsR-type" evidence="4">
    <location>
        <begin position="22"/>
        <end position="118"/>
    </location>
</feature>
<evidence type="ECO:0000256" key="2">
    <source>
        <dbReference type="ARBA" id="ARBA00023125"/>
    </source>
</evidence>
<accession>A0A124IWF3</accession>
<dbReference type="NCBIfam" id="NF033788">
    <property type="entry name" value="HTH_metalloreg"/>
    <property type="match status" value="1"/>
</dbReference>